<protein>
    <submittedName>
        <fullName evidence="2">Uncharacterized protein</fullName>
    </submittedName>
</protein>
<accession>A0ABW7SCD3</accession>
<gene>
    <name evidence="2" type="ORF">ACH3YB_31335</name>
</gene>
<feature type="region of interest" description="Disordered" evidence="1">
    <location>
        <begin position="1"/>
        <end position="28"/>
    </location>
</feature>
<dbReference type="RefSeq" id="WP_398353374.1">
    <property type="nucleotide sequence ID" value="NZ_CBDRGV010000016.1"/>
</dbReference>
<reference evidence="2 3" key="1">
    <citation type="submission" date="2024-10" db="EMBL/GenBank/DDBJ databases">
        <authorList>
            <person name="Wannawong T."/>
            <person name="Kuncharoen N."/>
            <person name="Mhuantong W."/>
        </authorList>
    </citation>
    <scope>NUCLEOTIDE SEQUENCE [LARGE SCALE GENOMIC DNA]</scope>
    <source>
        <strain evidence="2 3">CALK1-4</strain>
    </source>
</reference>
<sequence length="139" mass="14998">MTSQPPPDSQDPAVPPFTTEVRDSSTLQQWDVPSRTYRRYECGALVEERPFTTEENASADRQIADTVRRATQAALLKQARTDLATNQAYLDLTATGTATTDDAVAQVAELTRQAQGFIRLTVGADLLDQTDPSTGAPGG</sequence>
<feature type="compositionally biased region" description="Pro residues" evidence="1">
    <location>
        <begin position="1"/>
        <end position="15"/>
    </location>
</feature>
<organism evidence="2 3">
    <name type="scientific">Streptomyces tendae</name>
    <dbReference type="NCBI Taxonomy" id="1932"/>
    <lineage>
        <taxon>Bacteria</taxon>
        <taxon>Bacillati</taxon>
        <taxon>Actinomycetota</taxon>
        <taxon>Actinomycetes</taxon>
        <taxon>Kitasatosporales</taxon>
        <taxon>Streptomycetaceae</taxon>
        <taxon>Streptomyces</taxon>
    </lineage>
</organism>
<name>A0ABW7SCD3_STRTE</name>
<evidence type="ECO:0000313" key="3">
    <source>
        <dbReference type="Proteomes" id="UP001610810"/>
    </source>
</evidence>
<evidence type="ECO:0000313" key="2">
    <source>
        <dbReference type="EMBL" id="MFI0576129.1"/>
    </source>
</evidence>
<keyword evidence="3" id="KW-1185">Reference proteome</keyword>
<dbReference type="EMBL" id="JBIQWK010000011">
    <property type="protein sequence ID" value="MFI0576129.1"/>
    <property type="molecule type" value="Genomic_DNA"/>
</dbReference>
<comment type="caution">
    <text evidence="2">The sequence shown here is derived from an EMBL/GenBank/DDBJ whole genome shotgun (WGS) entry which is preliminary data.</text>
</comment>
<evidence type="ECO:0000256" key="1">
    <source>
        <dbReference type="SAM" id="MobiDB-lite"/>
    </source>
</evidence>
<proteinExistence type="predicted"/>
<dbReference type="Proteomes" id="UP001610810">
    <property type="component" value="Unassembled WGS sequence"/>
</dbReference>